<accession>A0A6I6JED3</accession>
<protein>
    <recommendedName>
        <fullName evidence="3">Deoxyhypusine synthase</fullName>
    </recommendedName>
</protein>
<gene>
    <name evidence="1" type="ORF">GM415_04275</name>
</gene>
<proteinExistence type="predicted"/>
<sequence>MAGKYEKFDVSRIEVLPLEQREHDLDLSIIKEMVPSDTVREPFAAVARNMVEAKARGAANVFMMGAHAIRSGIQPYLIDLMERGYISCLALNGAGIIHDYEFALIGQTTESVARYIRDGRFGLWRETGALNDVINEAAKRGEGLGECVGRHILESGLPHEDISLLAAGYRLGVPVTVHIGIGYDIIHQHPNFDGAASGRCSHTDFLYYARVLQSLQGGTVSSFGTAVMGPEVFLKALSMVRNAARQRGEAVDDFTTMVCDLKELPETYRTEASKSDPNYYFRPWKTMLVRTVEGKGGSWYVRETHANAFPELWTAIGRAERGE</sequence>
<dbReference type="EMBL" id="CP046400">
    <property type="protein sequence ID" value="QGY39368.1"/>
    <property type="molecule type" value="Genomic_DNA"/>
</dbReference>
<dbReference type="Gene3D" id="3.40.50.10690">
    <property type="entry name" value="putative lor/sdh protein like domains"/>
    <property type="match status" value="1"/>
</dbReference>
<evidence type="ECO:0000313" key="1">
    <source>
        <dbReference type="EMBL" id="QGY39368.1"/>
    </source>
</evidence>
<keyword evidence="2" id="KW-1185">Reference proteome</keyword>
<organism evidence="1 2">
    <name type="scientific">Pseudodesulfovibrio cashew</name>
    <dbReference type="NCBI Taxonomy" id="2678688"/>
    <lineage>
        <taxon>Bacteria</taxon>
        <taxon>Pseudomonadati</taxon>
        <taxon>Thermodesulfobacteriota</taxon>
        <taxon>Desulfovibrionia</taxon>
        <taxon>Desulfovibrionales</taxon>
        <taxon>Desulfovibrionaceae</taxon>
    </lineage>
</organism>
<reference evidence="1 2" key="1">
    <citation type="submission" date="2019-11" db="EMBL/GenBank/DDBJ databases">
        <authorList>
            <person name="Zheng R.K."/>
            <person name="Sun C.M."/>
        </authorList>
    </citation>
    <scope>NUCLEOTIDE SEQUENCE [LARGE SCALE GENOMIC DNA]</scope>
    <source>
        <strain evidence="1 2">SRB007</strain>
    </source>
</reference>
<evidence type="ECO:0008006" key="3">
    <source>
        <dbReference type="Google" id="ProtNLM"/>
    </source>
</evidence>
<dbReference type="AlphaFoldDB" id="A0A6I6JED3"/>
<name>A0A6I6JED3_9BACT</name>
<evidence type="ECO:0000313" key="2">
    <source>
        <dbReference type="Proteomes" id="UP000428328"/>
    </source>
</evidence>
<dbReference type="RefSeq" id="WP_158946594.1">
    <property type="nucleotide sequence ID" value="NZ_CP046400.1"/>
</dbReference>
<dbReference type="KEGG" id="psel:GM415_04275"/>
<dbReference type="Proteomes" id="UP000428328">
    <property type="component" value="Chromosome"/>
</dbReference>